<keyword evidence="5" id="KW-0067">ATP-binding</keyword>
<feature type="transmembrane region" description="Helical" evidence="13">
    <location>
        <begin position="289"/>
        <end position="311"/>
    </location>
</feature>
<feature type="transmembrane region" description="Helical" evidence="13">
    <location>
        <begin position="204"/>
        <end position="225"/>
    </location>
</feature>
<keyword evidence="6 13" id="KW-1133">Transmembrane helix</keyword>
<comment type="catalytic activity">
    <reaction evidence="10">
        <text>(glutathione)4[2Fe(III)-2S] cluster(in) + ATP + H2O = (glutathione)4[2Fe(III)-2S] cluster(out) + ADP + phosphate + H(+)</text>
        <dbReference type="Rhea" id="RHEA:67028"/>
        <dbReference type="ChEBI" id="CHEBI:15377"/>
        <dbReference type="ChEBI" id="CHEBI:15378"/>
        <dbReference type="ChEBI" id="CHEBI:30616"/>
        <dbReference type="ChEBI" id="CHEBI:43474"/>
        <dbReference type="ChEBI" id="CHEBI:167627"/>
        <dbReference type="ChEBI" id="CHEBI:456216"/>
    </reaction>
    <physiologicalReaction direction="left-to-right" evidence="10">
        <dbReference type="Rhea" id="RHEA:67029"/>
    </physiologicalReaction>
</comment>
<feature type="coiled-coil region" evidence="11">
    <location>
        <begin position="728"/>
        <end position="862"/>
    </location>
</feature>
<dbReference type="PROSITE" id="PS50929">
    <property type="entry name" value="ABC_TM1F"/>
    <property type="match status" value="1"/>
</dbReference>
<dbReference type="PANTHER" id="PTHR24221:SF402">
    <property type="entry name" value="IRON-SULFUR CLUSTERS TRANSPORTER ABCB7, MITOCHONDRIAL"/>
    <property type="match status" value="1"/>
</dbReference>
<keyword evidence="11" id="KW-0175">Coiled coil</keyword>
<dbReference type="PROSITE" id="PS00211">
    <property type="entry name" value="ABC_TRANSPORTER_1"/>
    <property type="match status" value="1"/>
</dbReference>
<keyword evidence="17" id="KW-1185">Reference proteome</keyword>
<dbReference type="GO" id="GO:0006879">
    <property type="term" value="P:intracellular iron ion homeostasis"/>
    <property type="evidence" value="ECO:0007669"/>
    <property type="project" value="TreeGrafter"/>
</dbReference>
<accession>A0AAD7Z2R1</accession>
<dbReference type="GO" id="GO:0016887">
    <property type="term" value="F:ATP hydrolysis activity"/>
    <property type="evidence" value="ECO:0007669"/>
    <property type="project" value="InterPro"/>
</dbReference>
<dbReference type="SUPFAM" id="SSF90123">
    <property type="entry name" value="ABC transporter transmembrane region"/>
    <property type="match status" value="1"/>
</dbReference>
<evidence type="ECO:0000259" key="14">
    <source>
        <dbReference type="PROSITE" id="PS50893"/>
    </source>
</evidence>
<dbReference type="InterPro" id="IPR011527">
    <property type="entry name" value="ABC1_TM_dom"/>
</dbReference>
<dbReference type="SUPFAM" id="SSF52540">
    <property type="entry name" value="P-loop containing nucleoside triphosphate hydrolases"/>
    <property type="match status" value="1"/>
</dbReference>
<evidence type="ECO:0000256" key="13">
    <source>
        <dbReference type="SAM" id="Phobius"/>
    </source>
</evidence>
<dbReference type="Pfam" id="PF00664">
    <property type="entry name" value="ABC_membrane"/>
    <property type="match status" value="1"/>
</dbReference>
<feature type="transmembrane region" description="Helical" evidence="13">
    <location>
        <begin position="173"/>
        <end position="198"/>
    </location>
</feature>
<dbReference type="FunFam" id="3.40.50.300:FF:000186">
    <property type="entry name" value="ATP-binding cassette sub-family B member 7, mitochondrial"/>
    <property type="match status" value="1"/>
</dbReference>
<feature type="compositionally biased region" description="Basic and acidic residues" evidence="12">
    <location>
        <begin position="1151"/>
        <end position="1169"/>
    </location>
</feature>
<dbReference type="Proteomes" id="UP001233999">
    <property type="component" value="Unassembled WGS sequence"/>
</dbReference>
<evidence type="ECO:0000256" key="5">
    <source>
        <dbReference type="ARBA" id="ARBA00022840"/>
    </source>
</evidence>
<dbReference type="FunFam" id="1.20.1560.10:FF:000004">
    <property type="entry name" value="ATP-binding cassette sub-family B member 7"/>
    <property type="match status" value="1"/>
</dbReference>
<dbReference type="GO" id="GO:0140359">
    <property type="term" value="F:ABC-type transporter activity"/>
    <property type="evidence" value="ECO:0007669"/>
    <property type="project" value="InterPro"/>
</dbReference>
<dbReference type="InterPro" id="IPR003593">
    <property type="entry name" value="AAA+_ATPase"/>
</dbReference>
<keyword evidence="7 13" id="KW-0472">Membrane</keyword>
<evidence type="ECO:0000256" key="1">
    <source>
        <dbReference type="ARBA" id="ARBA00004448"/>
    </source>
</evidence>
<dbReference type="GO" id="GO:0005743">
    <property type="term" value="C:mitochondrial inner membrane"/>
    <property type="evidence" value="ECO:0007669"/>
    <property type="project" value="UniProtKB-SubCell"/>
</dbReference>
<dbReference type="Pfam" id="PF00005">
    <property type="entry name" value="ABC_tran"/>
    <property type="match status" value="1"/>
</dbReference>
<reference evidence="16" key="1">
    <citation type="journal article" date="2023" name="IScience">
        <title>Live-bearing cockroach genome reveals convergent evolutionary mechanisms linked to viviparity in insects and beyond.</title>
        <authorList>
            <person name="Fouks B."/>
            <person name="Harrison M.C."/>
            <person name="Mikhailova A.A."/>
            <person name="Marchal E."/>
            <person name="English S."/>
            <person name="Carruthers M."/>
            <person name="Jennings E.C."/>
            <person name="Chiamaka E.L."/>
            <person name="Frigard R.A."/>
            <person name="Pippel M."/>
            <person name="Attardo G.M."/>
            <person name="Benoit J.B."/>
            <person name="Bornberg-Bauer E."/>
            <person name="Tobe S.S."/>
        </authorList>
    </citation>
    <scope>NUCLEOTIDE SEQUENCE</scope>
    <source>
        <strain evidence="16">Stay&amp;Tobe</strain>
    </source>
</reference>
<feature type="region of interest" description="Disordered" evidence="12">
    <location>
        <begin position="1138"/>
        <end position="1209"/>
    </location>
</feature>
<comment type="subcellular location">
    <subcellularLocation>
        <location evidence="1">Mitochondrion inner membrane</location>
        <topology evidence="1">Multi-pass membrane protein</topology>
    </subcellularLocation>
</comment>
<dbReference type="InterPro" id="IPR028933">
    <property type="entry name" value="Lebercilin_dom"/>
</dbReference>
<evidence type="ECO:0000313" key="17">
    <source>
        <dbReference type="Proteomes" id="UP001233999"/>
    </source>
</evidence>
<feature type="region of interest" description="Disordered" evidence="12">
    <location>
        <begin position="1071"/>
        <end position="1095"/>
    </location>
</feature>
<dbReference type="InterPro" id="IPR039421">
    <property type="entry name" value="Type_1_exporter"/>
</dbReference>
<protein>
    <recommendedName>
        <fullName evidence="8">Iron-sulfur clusters transporter ABCB7, mitochondrial</fullName>
    </recommendedName>
    <alternativeName>
        <fullName evidence="9">ATP-binding cassette sub-family B member 7, mitochondrial</fullName>
    </alternativeName>
</protein>
<dbReference type="PANTHER" id="PTHR24221">
    <property type="entry name" value="ATP-BINDING CASSETTE SUB-FAMILY B"/>
    <property type="match status" value="1"/>
</dbReference>
<dbReference type="InterPro" id="IPR003439">
    <property type="entry name" value="ABC_transporter-like_ATP-bd"/>
</dbReference>
<feature type="compositionally biased region" description="Basic and acidic residues" evidence="12">
    <location>
        <begin position="1071"/>
        <end position="1087"/>
    </location>
</feature>
<gene>
    <name evidence="16" type="ORF">L9F63_008961</name>
</gene>
<proteinExistence type="predicted"/>
<evidence type="ECO:0000256" key="10">
    <source>
        <dbReference type="ARBA" id="ARBA00048046"/>
    </source>
</evidence>
<comment type="caution">
    <text evidence="16">The sequence shown here is derived from an EMBL/GenBank/DDBJ whole genome shotgun (WGS) entry which is preliminary data.</text>
</comment>
<evidence type="ECO:0000313" key="16">
    <source>
        <dbReference type="EMBL" id="KAJ9573620.1"/>
    </source>
</evidence>
<keyword evidence="2" id="KW-0813">Transport</keyword>
<dbReference type="CDD" id="cd18582">
    <property type="entry name" value="ABC_6TM_ATM1_ABCB7"/>
    <property type="match status" value="1"/>
</dbReference>
<evidence type="ECO:0000256" key="8">
    <source>
        <dbReference type="ARBA" id="ARBA00041016"/>
    </source>
</evidence>
<dbReference type="SMART" id="SM00382">
    <property type="entry name" value="AAA"/>
    <property type="match status" value="1"/>
</dbReference>
<dbReference type="Pfam" id="PF15619">
    <property type="entry name" value="Lebercilin"/>
    <property type="match status" value="1"/>
</dbReference>
<keyword evidence="3 13" id="KW-0812">Transmembrane</keyword>
<feature type="domain" description="ABC transporter" evidence="14">
    <location>
        <begin position="385"/>
        <end position="619"/>
    </location>
</feature>
<feature type="non-terminal residue" evidence="16">
    <location>
        <position position="1347"/>
    </location>
</feature>
<feature type="region of interest" description="Disordered" evidence="12">
    <location>
        <begin position="948"/>
        <end position="989"/>
    </location>
</feature>
<dbReference type="Gene3D" id="3.40.50.300">
    <property type="entry name" value="P-loop containing nucleotide triphosphate hydrolases"/>
    <property type="match status" value="1"/>
</dbReference>
<evidence type="ECO:0000256" key="11">
    <source>
        <dbReference type="SAM" id="Coils"/>
    </source>
</evidence>
<evidence type="ECO:0000256" key="2">
    <source>
        <dbReference type="ARBA" id="ARBA00022448"/>
    </source>
</evidence>
<dbReference type="GO" id="GO:0005524">
    <property type="term" value="F:ATP binding"/>
    <property type="evidence" value="ECO:0007669"/>
    <property type="project" value="UniProtKB-KW"/>
</dbReference>
<organism evidence="16 17">
    <name type="scientific">Diploptera punctata</name>
    <name type="common">Pacific beetle cockroach</name>
    <dbReference type="NCBI Taxonomy" id="6984"/>
    <lineage>
        <taxon>Eukaryota</taxon>
        <taxon>Metazoa</taxon>
        <taxon>Ecdysozoa</taxon>
        <taxon>Arthropoda</taxon>
        <taxon>Hexapoda</taxon>
        <taxon>Insecta</taxon>
        <taxon>Pterygota</taxon>
        <taxon>Neoptera</taxon>
        <taxon>Polyneoptera</taxon>
        <taxon>Dictyoptera</taxon>
        <taxon>Blattodea</taxon>
        <taxon>Blaberoidea</taxon>
        <taxon>Blaberidae</taxon>
        <taxon>Diplopterinae</taxon>
        <taxon>Diploptera</taxon>
    </lineage>
</organism>
<evidence type="ECO:0000256" key="6">
    <source>
        <dbReference type="ARBA" id="ARBA00022989"/>
    </source>
</evidence>
<feature type="compositionally biased region" description="Basic and acidic residues" evidence="12">
    <location>
        <begin position="1183"/>
        <end position="1202"/>
    </location>
</feature>
<dbReference type="PROSITE" id="PS50893">
    <property type="entry name" value="ABC_TRANSPORTER_2"/>
    <property type="match status" value="1"/>
</dbReference>
<name>A0AAD7Z2R1_DIPPU</name>
<evidence type="ECO:0000256" key="12">
    <source>
        <dbReference type="SAM" id="MobiDB-lite"/>
    </source>
</evidence>
<evidence type="ECO:0000256" key="7">
    <source>
        <dbReference type="ARBA" id="ARBA00023136"/>
    </source>
</evidence>
<evidence type="ECO:0000256" key="3">
    <source>
        <dbReference type="ARBA" id="ARBA00022692"/>
    </source>
</evidence>
<dbReference type="InterPro" id="IPR017871">
    <property type="entry name" value="ABC_transporter-like_CS"/>
</dbReference>
<reference evidence="16" key="2">
    <citation type="submission" date="2023-05" db="EMBL/GenBank/DDBJ databases">
        <authorList>
            <person name="Fouks B."/>
        </authorList>
    </citation>
    <scope>NUCLEOTIDE SEQUENCE</scope>
    <source>
        <strain evidence="16">Stay&amp;Tobe</strain>
        <tissue evidence="16">Testes</tissue>
    </source>
</reference>
<keyword evidence="4" id="KW-0547">Nucleotide-binding</keyword>
<feature type="domain" description="ABC transmembrane type-1" evidence="15">
    <location>
        <begin position="49"/>
        <end position="349"/>
    </location>
</feature>
<sequence>KITYHPIFIIPTKDGSTRGDVIREINNHKISSVEAMTEDDAAVRKRVCVALGLLAGAKVLNVGVPFLFKFAVDHLNQSLPATAAGDAYLNMATAPDTVLTVATTLLIGYGVARASAAGFNELRNAVFAKVAQHSIRRIARNVFTHLHNLDLSFHLSRQTGALSKTIDRGSRGINFVLSAMVFNVVPTAFELALVSAILGMKCGAVFAGVSLGCVGIYAAFTLAITQWRTKFRVYMNQAENEANSKAVDSLINYETVKYFNNEEYEAERYDSSLKKYEDASLKTSTSLAFLNFGQNAIFSGALSLIMVLAAREIVQGNMTVGDLVMVNGLLFQLSVPLGFLGSVYREVRQALIDMQTMFTLMTMDTKIKSKSGAKSMNITRETSTITFNDVKFEYLAGKPVLDGLSFTIPAGKKIAIVGGSGSGKSSIIRLLYRLYEPKHGEILVGNQNISNVDLESLRKAIAIVPQDSVLFHDTIYYNLHYGDLSKNQNDVYTASKMADLHDSVTQWPQGYDTEVGERGLKLSGGEKQRVAIARAILKGSPILVFDEATSSLDSITEYKIFSSMSRATEGRTSIVIAHRLSTVMDADDILVLDKGRVAEHGTHSQLLSNPNSIYAKMWDIQQKIIKPIGHRITKKYLAKQMYKNSNMAVLAILNCSGCTLLKDSTEDTCSKCKSATNLLHKRRQLNPLMCTGSPYRATSTRGVHFNSLSKTNIADYSHKIMSAKVLRVKQLQNDLRDAQFQLNELATENRLLRTLQKRQDLALKKYEDQKAELPQLIHSHNEEVRILRAKLYMKLKAQGREKDHRIKELEADLQSLRDQHHHLLKLSKDQQLGEREQLSRQVEELREVIQEQDNKIQMLNRKILLESKNLKHQVSTEVMRHKETTRSLQEAYSKISQLEMLIASKDKHIATYLPKRVIHNKLKPSPSQTSVADTRLPDLASSIKTETELMHKPQDDISVAGYKVSPSNRPHSSRDTTETKMSLNSYNARREKLENKRKSLLEQILPEPELHQLHANSLSSSCSSSSFSSSIHNDQENVDASFYESNYSHNSLTSQELCSDNNRKQSLEFEATHSEISSDRNKTKTSDLESNVSTDSKKLNTEFNDTSVDKFSDHSDKKLISRRGSLLEIRRNSLQDGNRIKLTNRRGSLNVDKKSRSNSKESVDRDDRLHRKYFKQNQAYLENKTENKEDYSENNKESEDKVNIPMGDGNNNTNTLLEACKHLNEISQSYKTIHNSLETEMIKMEDKIQAVDDPEPASVYINKKEKLLAALKAIDEGKDPMTKENESPSILENVKNNPASTINISLPFVGPINIMDGTVEHGDMDRVKSKFELMQELFGEHPFEHKS</sequence>
<dbReference type="InterPro" id="IPR036640">
    <property type="entry name" value="ABC1_TM_sf"/>
</dbReference>
<dbReference type="InterPro" id="IPR027417">
    <property type="entry name" value="P-loop_NTPase"/>
</dbReference>
<evidence type="ECO:0000256" key="4">
    <source>
        <dbReference type="ARBA" id="ARBA00022741"/>
    </source>
</evidence>
<evidence type="ECO:0000259" key="15">
    <source>
        <dbReference type="PROSITE" id="PS50929"/>
    </source>
</evidence>
<dbReference type="EMBL" id="JASPKZ010010687">
    <property type="protein sequence ID" value="KAJ9573620.1"/>
    <property type="molecule type" value="Genomic_DNA"/>
</dbReference>
<evidence type="ECO:0000256" key="9">
    <source>
        <dbReference type="ARBA" id="ARBA00042945"/>
    </source>
</evidence>
<dbReference type="Gene3D" id="1.20.1560.10">
    <property type="entry name" value="ABC transporter type 1, transmembrane domain"/>
    <property type="match status" value="1"/>
</dbReference>